<dbReference type="Pfam" id="PF13280">
    <property type="entry name" value="WYL"/>
    <property type="match status" value="1"/>
</dbReference>
<evidence type="ECO:0000313" key="6">
    <source>
        <dbReference type="Proteomes" id="UP001500483"/>
    </source>
</evidence>
<dbReference type="InterPro" id="IPR001034">
    <property type="entry name" value="DeoR_HTH"/>
</dbReference>
<comment type="caution">
    <text evidence="5">The sequence shown here is derived from an EMBL/GenBank/DDBJ whole genome shotgun (WGS) entry which is preliminary data.</text>
</comment>
<evidence type="ECO:0000256" key="3">
    <source>
        <dbReference type="ARBA" id="ARBA00023163"/>
    </source>
</evidence>
<accession>A0ABP6RQB5</accession>
<dbReference type="InterPro" id="IPR013196">
    <property type="entry name" value="HTH_11"/>
</dbReference>
<dbReference type="Proteomes" id="UP001500483">
    <property type="component" value="Unassembled WGS sequence"/>
</dbReference>
<dbReference type="InterPro" id="IPR011991">
    <property type="entry name" value="ArsR-like_HTH"/>
</dbReference>
<dbReference type="InterPro" id="IPR026881">
    <property type="entry name" value="WYL_dom"/>
</dbReference>
<sequence>MTTTTSRLLRLLSLLQTRRDWPGSLLADRLGISPRTVRRDVDRLREMGYRIRATMGPEGGYRLDAGDELPPLLFDDEQVIALAVALRAATATGAGIEEPAVRALTTVRQVMPSRLRHRFDALTFTALPGGGGAGDAPPEVLLAVSTAIRAREVLRFDYASRPEAAAEPGPRRRVEPHHLVTSHGRWYLVAWDLDHEDWRLFRADRVTPSTPTGPRFTPRPIPGGDVAEYVSARFKGSAEHNRWPCTGKVVLHRPAREVLPFAGDGIVEDLGPDRCGIEVGSWSWVALAASLNRFDTEVDVLHPPELTRAFALLAARNTATARTPGHRPG</sequence>
<keyword evidence="1" id="KW-0805">Transcription regulation</keyword>
<evidence type="ECO:0000259" key="4">
    <source>
        <dbReference type="PROSITE" id="PS51000"/>
    </source>
</evidence>
<dbReference type="PANTHER" id="PTHR34580:SF3">
    <property type="entry name" value="PROTEIN PAFB"/>
    <property type="match status" value="1"/>
</dbReference>
<reference evidence="6" key="1">
    <citation type="journal article" date="2019" name="Int. J. Syst. Evol. Microbiol.">
        <title>The Global Catalogue of Microorganisms (GCM) 10K type strain sequencing project: providing services to taxonomists for standard genome sequencing and annotation.</title>
        <authorList>
            <consortium name="The Broad Institute Genomics Platform"/>
            <consortium name="The Broad Institute Genome Sequencing Center for Infectious Disease"/>
            <person name="Wu L."/>
            <person name="Ma J."/>
        </authorList>
    </citation>
    <scope>NUCLEOTIDE SEQUENCE [LARGE SCALE GENOMIC DNA]</scope>
    <source>
        <strain evidence="6">JCM 9687</strain>
    </source>
</reference>
<gene>
    <name evidence="5" type="ORF">GCM10020366_27090</name>
</gene>
<dbReference type="InterPro" id="IPR036388">
    <property type="entry name" value="WH-like_DNA-bd_sf"/>
</dbReference>
<evidence type="ECO:0000256" key="1">
    <source>
        <dbReference type="ARBA" id="ARBA00023015"/>
    </source>
</evidence>
<protein>
    <submittedName>
        <fullName evidence="5">WYL domain-containing protein</fullName>
    </submittedName>
</protein>
<dbReference type="RefSeq" id="WP_344926729.1">
    <property type="nucleotide sequence ID" value="NZ_BAAAYK010000038.1"/>
</dbReference>
<dbReference type="Gene3D" id="1.10.10.10">
    <property type="entry name" value="Winged helix-like DNA-binding domain superfamily/Winged helix DNA-binding domain"/>
    <property type="match status" value="1"/>
</dbReference>
<dbReference type="EMBL" id="BAAAYK010000038">
    <property type="protein sequence ID" value="GAA3357759.1"/>
    <property type="molecule type" value="Genomic_DNA"/>
</dbReference>
<dbReference type="InterPro" id="IPR018356">
    <property type="entry name" value="Tscrpt_reg_HTH_DeoR_CS"/>
</dbReference>
<feature type="domain" description="HTH deoR-type" evidence="4">
    <location>
        <begin position="4"/>
        <end position="59"/>
    </location>
</feature>
<dbReference type="PROSITE" id="PS52050">
    <property type="entry name" value="WYL"/>
    <property type="match status" value="1"/>
</dbReference>
<dbReference type="PROSITE" id="PS51000">
    <property type="entry name" value="HTH_DEOR_2"/>
    <property type="match status" value="1"/>
</dbReference>
<keyword evidence="3" id="KW-0804">Transcription</keyword>
<dbReference type="InterPro" id="IPR051534">
    <property type="entry name" value="CBASS_pafABC_assoc_protein"/>
</dbReference>
<name>A0ABP6RQB5_9PSEU</name>
<dbReference type="CDD" id="cd00090">
    <property type="entry name" value="HTH_ARSR"/>
    <property type="match status" value="1"/>
</dbReference>
<keyword evidence="2" id="KW-0238">DNA-binding</keyword>
<dbReference type="SUPFAM" id="SSF46785">
    <property type="entry name" value="Winged helix' DNA-binding domain"/>
    <property type="match status" value="1"/>
</dbReference>
<dbReference type="Pfam" id="PF08279">
    <property type="entry name" value="HTH_11"/>
    <property type="match status" value="1"/>
</dbReference>
<keyword evidence="6" id="KW-1185">Reference proteome</keyword>
<organism evidence="5 6">
    <name type="scientific">Saccharopolyspora gregorii</name>
    <dbReference type="NCBI Taxonomy" id="33914"/>
    <lineage>
        <taxon>Bacteria</taxon>
        <taxon>Bacillati</taxon>
        <taxon>Actinomycetota</taxon>
        <taxon>Actinomycetes</taxon>
        <taxon>Pseudonocardiales</taxon>
        <taxon>Pseudonocardiaceae</taxon>
        <taxon>Saccharopolyspora</taxon>
    </lineage>
</organism>
<dbReference type="PANTHER" id="PTHR34580">
    <property type="match status" value="1"/>
</dbReference>
<dbReference type="PROSITE" id="PS00894">
    <property type="entry name" value="HTH_DEOR_1"/>
    <property type="match status" value="1"/>
</dbReference>
<evidence type="ECO:0000256" key="2">
    <source>
        <dbReference type="ARBA" id="ARBA00023125"/>
    </source>
</evidence>
<evidence type="ECO:0000313" key="5">
    <source>
        <dbReference type="EMBL" id="GAA3357759.1"/>
    </source>
</evidence>
<proteinExistence type="predicted"/>
<dbReference type="InterPro" id="IPR036390">
    <property type="entry name" value="WH_DNA-bd_sf"/>
</dbReference>